<feature type="compositionally biased region" description="Acidic residues" evidence="1">
    <location>
        <begin position="1"/>
        <end position="14"/>
    </location>
</feature>
<evidence type="ECO:0000313" key="3">
    <source>
        <dbReference type="Proteomes" id="UP000823736"/>
    </source>
</evidence>
<dbReference type="EMBL" id="JAGGLC010000006">
    <property type="protein sequence ID" value="MBP1988087.1"/>
    <property type="molecule type" value="Genomic_DNA"/>
</dbReference>
<dbReference type="InterPro" id="IPR058315">
    <property type="entry name" value="DUF8002"/>
</dbReference>
<protein>
    <submittedName>
        <fullName evidence="2">Uncharacterized protein</fullName>
    </submittedName>
</protein>
<proteinExistence type="predicted"/>
<dbReference type="AlphaFoldDB" id="A0A8T4GYK0"/>
<organism evidence="2 3">
    <name type="scientific">Halolamina salifodinae</name>
    <dbReference type="NCBI Taxonomy" id="1202767"/>
    <lineage>
        <taxon>Archaea</taxon>
        <taxon>Methanobacteriati</taxon>
        <taxon>Methanobacteriota</taxon>
        <taxon>Stenosarchaea group</taxon>
        <taxon>Halobacteria</taxon>
        <taxon>Halobacteriales</taxon>
        <taxon>Haloferacaceae</taxon>
    </lineage>
</organism>
<feature type="region of interest" description="Disordered" evidence="1">
    <location>
        <begin position="1"/>
        <end position="33"/>
    </location>
</feature>
<keyword evidence="3" id="KW-1185">Reference proteome</keyword>
<dbReference type="Proteomes" id="UP000823736">
    <property type="component" value="Unassembled WGS sequence"/>
</dbReference>
<comment type="caution">
    <text evidence="2">The sequence shown here is derived from an EMBL/GenBank/DDBJ whole genome shotgun (WGS) entry which is preliminary data.</text>
</comment>
<dbReference type="Pfam" id="PF26009">
    <property type="entry name" value="DUF8002"/>
    <property type="match status" value="1"/>
</dbReference>
<evidence type="ECO:0000313" key="2">
    <source>
        <dbReference type="EMBL" id="MBP1988087.1"/>
    </source>
</evidence>
<name>A0A8T4GYK0_9EURY</name>
<reference evidence="2" key="1">
    <citation type="submission" date="2021-03" db="EMBL/GenBank/DDBJ databases">
        <title>Genomic Encyclopedia of Type Strains, Phase IV (KMG-IV): sequencing the most valuable type-strain genomes for metagenomic binning, comparative biology and taxonomic classification.</title>
        <authorList>
            <person name="Goeker M."/>
        </authorList>
    </citation>
    <scope>NUCLEOTIDE SEQUENCE</scope>
    <source>
        <strain evidence="2">DSM 26232</strain>
    </source>
</reference>
<evidence type="ECO:0000256" key="1">
    <source>
        <dbReference type="SAM" id="MobiDB-lite"/>
    </source>
</evidence>
<accession>A0A8T4GYK0</accession>
<gene>
    <name evidence="2" type="ORF">J2753_002599</name>
</gene>
<sequence>MGDDDERTDAELGTDPDRRPPRASGGDKTVPRVDLSVRDLSVSVTGRSEDDLEAVEASAVGLMSFLVEEMDELEEGPDEYGLS</sequence>
<dbReference type="RefSeq" id="WP_209492437.1">
    <property type="nucleotide sequence ID" value="NZ_JAGGLC010000006.1"/>
</dbReference>